<evidence type="ECO:0000313" key="2">
    <source>
        <dbReference type="EMBL" id="MFC0675093.1"/>
    </source>
</evidence>
<sequence length="158" mass="17251">MARQRIRCDRRVLLRCAPLLAIPSFLLMTGCGRSPVTAEGASRARLYRSLEEMREDSDLVALVDEGDRVWISQHGGPGTSSSEVEILRAGQTYILFLCLLDPAAQTIVLSPTGIWAGLYRRDPDSPDGAYLHPAHEHPTGGGDDLPQVATREELLGLT</sequence>
<gene>
    <name evidence="2" type="ORF">ACFFF6_14105</name>
</gene>
<evidence type="ECO:0000256" key="1">
    <source>
        <dbReference type="SAM" id="MobiDB-lite"/>
    </source>
</evidence>
<dbReference type="Proteomes" id="UP001589793">
    <property type="component" value="Unassembled WGS sequence"/>
</dbReference>
<feature type="region of interest" description="Disordered" evidence="1">
    <location>
        <begin position="127"/>
        <end position="146"/>
    </location>
</feature>
<dbReference type="EMBL" id="JBHLSV010000019">
    <property type="protein sequence ID" value="MFC0675093.1"/>
    <property type="molecule type" value="Genomic_DNA"/>
</dbReference>
<name>A0ABV6RDL9_9MICO</name>
<accession>A0ABV6RDL9</accession>
<comment type="caution">
    <text evidence="2">The sequence shown here is derived from an EMBL/GenBank/DDBJ whole genome shotgun (WGS) entry which is preliminary data.</text>
</comment>
<reference evidence="2 3" key="1">
    <citation type="submission" date="2024-09" db="EMBL/GenBank/DDBJ databases">
        <authorList>
            <person name="Sun Q."/>
            <person name="Mori K."/>
        </authorList>
    </citation>
    <scope>NUCLEOTIDE SEQUENCE [LARGE SCALE GENOMIC DNA]</scope>
    <source>
        <strain evidence="2 3">CICC 10874</strain>
    </source>
</reference>
<protein>
    <submittedName>
        <fullName evidence="2">Uncharacterized protein</fullName>
    </submittedName>
</protein>
<proteinExistence type="predicted"/>
<dbReference type="PROSITE" id="PS51257">
    <property type="entry name" value="PROKAR_LIPOPROTEIN"/>
    <property type="match status" value="1"/>
</dbReference>
<evidence type="ECO:0000313" key="3">
    <source>
        <dbReference type="Proteomes" id="UP001589793"/>
    </source>
</evidence>
<organism evidence="2 3">
    <name type="scientific">Brachybacterium hainanense</name>
    <dbReference type="NCBI Taxonomy" id="1541174"/>
    <lineage>
        <taxon>Bacteria</taxon>
        <taxon>Bacillati</taxon>
        <taxon>Actinomycetota</taxon>
        <taxon>Actinomycetes</taxon>
        <taxon>Micrococcales</taxon>
        <taxon>Dermabacteraceae</taxon>
        <taxon>Brachybacterium</taxon>
    </lineage>
</organism>
<keyword evidence="3" id="KW-1185">Reference proteome</keyword>